<comment type="caution">
    <text evidence="1">The sequence shown here is derived from an EMBL/GenBank/DDBJ whole genome shotgun (WGS) entry which is preliminary data.</text>
</comment>
<accession>A0A242MXT6</accession>
<proteinExistence type="predicted"/>
<sequence length="59" mass="6721">MIGYDGSTFATIRFADGNHFELSIGFGHTPVHRHRRMPEVCVPSTTYNETEHALSKMRI</sequence>
<evidence type="ECO:0000313" key="2">
    <source>
        <dbReference type="Proteomes" id="UP000195221"/>
    </source>
</evidence>
<dbReference type="AlphaFoldDB" id="A0A242MXT6"/>
<name>A0A242MXT6_CABSO</name>
<gene>
    <name evidence="1" type="ORF">PAMC26577_11980</name>
</gene>
<dbReference type="EMBL" id="NBTZ01000042">
    <property type="protein sequence ID" value="OTP76133.1"/>
    <property type="molecule type" value="Genomic_DNA"/>
</dbReference>
<evidence type="ECO:0000313" key="1">
    <source>
        <dbReference type="EMBL" id="OTP76133.1"/>
    </source>
</evidence>
<dbReference type="Proteomes" id="UP000195221">
    <property type="component" value="Unassembled WGS sequence"/>
</dbReference>
<reference evidence="1 2" key="1">
    <citation type="submission" date="2017-03" db="EMBL/GenBank/DDBJ databases">
        <title>Genome analysis of strain PAMC 26577.</title>
        <authorList>
            <person name="Oh H.-M."/>
            <person name="Yang J.-A."/>
        </authorList>
    </citation>
    <scope>NUCLEOTIDE SEQUENCE [LARGE SCALE GENOMIC DNA]</scope>
    <source>
        <strain evidence="1 2">PAMC 26577</strain>
    </source>
</reference>
<protein>
    <submittedName>
        <fullName evidence="1">Uncharacterized protein</fullName>
    </submittedName>
</protein>
<organism evidence="1 2">
    <name type="scientific">Caballeronia sordidicola</name>
    <name type="common">Burkholderia sordidicola</name>
    <dbReference type="NCBI Taxonomy" id="196367"/>
    <lineage>
        <taxon>Bacteria</taxon>
        <taxon>Pseudomonadati</taxon>
        <taxon>Pseudomonadota</taxon>
        <taxon>Betaproteobacteria</taxon>
        <taxon>Burkholderiales</taxon>
        <taxon>Burkholderiaceae</taxon>
        <taxon>Caballeronia</taxon>
    </lineage>
</organism>